<evidence type="ECO:0000256" key="1">
    <source>
        <dbReference type="ARBA" id="ARBA00008068"/>
    </source>
</evidence>
<dbReference type="Pfam" id="PF23571">
    <property type="entry name" value="GH3_M"/>
    <property type="match status" value="1"/>
</dbReference>
<dbReference type="EMBL" id="LR031569">
    <property type="protein sequence ID" value="VDC65400.1"/>
    <property type="molecule type" value="Genomic_DNA"/>
</dbReference>
<dbReference type="GO" id="GO:0016881">
    <property type="term" value="F:acid-amino acid ligase activity"/>
    <property type="evidence" value="ECO:0000318"/>
    <property type="project" value="GO_Central"/>
</dbReference>
<dbReference type="eggNOG" id="ENOG502QR80">
    <property type="taxonomic scope" value="Eukaryota"/>
</dbReference>
<organism evidence="6">
    <name type="scientific">Brassica campestris</name>
    <name type="common">Field mustard</name>
    <dbReference type="NCBI Taxonomy" id="3711"/>
    <lineage>
        <taxon>Eukaryota</taxon>
        <taxon>Viridiplantae</taxon>
        <taxon>Streptophyta</taxon>
        <taxon>Embryophyta</taxon>
        <taxon>Tracheophyta</taxon>
        <taxon>Spermatophyta</taxon>
        <taxon>Magnoliopsida</taxon>
        <taxon>eudicotyledons</taxon>
        <taxon>Gunneridae</taxon>
        <taxon>Pentapetalae</taxon>
        <taxon>rosids</taxon>
        <taxon>malvids</taxon>
        <taxon>Brassicales</taxon>
        <taxon>Brassicaceae</taxon>
        <taxon>Brassiceae</taxon>
        <taxon>Brassica</taxon>
    </lineage>
</organism>
<accession>M4DTS7</accession>
<reference evidence="6" key="3">
    <citation type="submission" date="2018-11" db="EMBL/GenBank/DDBJ databases">
        <authorList>
            <consortium name="Genoscope - CEA"/>
            <person name="William W."/>
        </authorList>
    </citation>
    <scope>NUCLEOTIDE SEQUENCE</scope>
</reference>
<evidence type="ECO:0000259" key="4">
    <source>
        <dbReference type="Pfam" id="PF23572"/>
    </source>
</evidence>
<dbReference type="HOGENOM" id="CLU_016249_2_1_1"/>
<dbReference type="Gramene" id="A06p07730.2_BraZ1">
    <property type="protein sequence ID" value="A06p07730.2_BraZ1.CDS"/>
    <property type="gene ID" value="A06g07730.2_BraZ1"/>
</dbReference>
<evidence type="ECO:0000313" key="5">
    <source>
        <dbReference type="EMBL" id="CAG7868533.1"/>
    </source>
</evidence>
<dbReference type="Proteomes" id="UP000694005">
    <property type="component" value="Chromosome A06"/>
</dbReference>
<evidence type="ECO:0000313" key="8">
    <source>
        <dbReference type="Proteomes" id="UP000011750"/>
    </source>
</evidence>
<dbReference type="Pfam" id="PF03321">
    <property type="entry name" value="GH3"/>
    <property type="match status" value="1"/>
</dbReference>
<keyword evidence="8" id="KW-1185">Reference proteome</keyword>
<feature type="domain" description="GH3 C-terminal" evidence="4">
    <location>
        <begin position="422"/>
        <end position="547"/>
    </location>
</feature>
<reference evidence="7" key="4">
    <citation type="submission" date="2023-03" db="UniProtKB">
        <authorList>
            <consortium name="EnsemblPlants"/>
        </authorList>
    </citation>
    <scope>IDENTIFICATION</scope>
    <source>
        <strain evidence="7">cv. Chiifu-401-42</strain>
    </source>
</reference>
<dbReference type="PANTHER" id="PTHR31901:SF88">
    <property type="entry name" value="GENOME ASSEMBLY, CHROMOSOME: A06"/>
    <property type="match status" value="1"/>
</dbReference>
<gene>
    <name evidence="6" type="ORF">BRAA06T23940Z</name>
    <name evidence="5" type="ORF">BRAPAZ1V2_A06P07730.2</name>
</gene>
<dbReference type="EMBL" id="LS974622">
    <property type="protein sequence ID" value="CAG7868533.1"/>
    <property type="molecule type" value="Genomic_DNA"/>
</dbReference>
<evidence type="ECO:0000259" key="3">
    <source>
        <dbReference type="Pfam" id="PF23571"/>
    </source>
</evidence>
<dbReference type="Pfam" id="PF23572">
    <property type="entry name" value="GH3_C"/>
    <property type="match status" value="1"/>
</dbReference>
<dbReference type="GO" id="GO:0005737">
    <property type="term" value="C:cytoplasm"/>
    <property type="evidence" value="ECO:0000318"/>
    <property type="project" value="GO_Central"/>
</dbReference>
<evidence type="ECO:0008006" key="9">
    <source>
        <dbReference type="Google" id="ProtNLM"/>
    </source>
</evidence>
<protein>
    <recommendedName>
        <fullName evidence="9">4-substituted benzoates-glutamate ligase GH3.12-like</fullName>
    </recommendedName>
</protein>
<evidence type="ECO:0000313" key="6">
    <source>
        <dbReference type="EMBL" id="VDC65400.1"/>
    </source>
</evidence>
<dbReference type="Proteomes" id="UP000011750">
    <property type="component" value="Chromosome A06"/>
</dbReference>
<dbReference type="KEGG" id="brp:103871837"/>
<dbReference type="OrthoDB" id="10004661at2759"/>
<keyword evidence="2" id="KW-0436">Ligase</keyword>
<dbReference type="InterPro" id="IPR055378">
    <property type="entry name" value="GH3_C"/>
</dbReference>
<reference evidence="8" key="1">
    <citation type="journal article" date="2011" name="Nat. Genet.">
        <title>The genome of the mesopolyploid crop species Brassica rapa.</title>
        <authorList>
            <consortium name="Brassica rapa Genome Sequencing Project Consortium"/>
            <person name="Wang X."/>
            <person name="Wang H."/>
            <person name="Wang J."/>
            <person name="Sun R."/>
            <person name="Wu J."/>
            <person name="Liu S."/>
            <person name="Bai Y."/>
            <person name="Mun J.H."/>
            <person name="Bancroft I."/>
            <person name="Cheng F."/>
            <person name="Huang S."/>
            <person name="Li X."/>
            <person name="Hua W."/>
            <person name="Wang J."/>
            <person name="Wang X."/>
            <person name="Freeling M."/>
            <person name="Pires J.C."/>
            <person name="Paterson A.H."/>
            <person name="Chalhoub B."/>
            <person name="Wang B."/>
            <person name="Hayward A."/>
            <person name="Sharpe A.G."/>
            <person name="Park B.S."/>
            <person name="Weisshaar B."/>
            <person name="Liu B."/>
            <person name="Li B."/>
            <person name="Liu B."/>
            <person name="Tong C."/>
            <person name="Song C."/>
            <person name="Duran C."/>
            <person name="Peng C."/>
            <person name="Geng C."/>
            <person name="Koh C."/>
            <person name="Lin C."/>
            <person name="Edwards D."/>
            <person name="Mu D."/>
            <person name="Shen D."/>
            <person name="Soumpourou E."/>
            <person name="Li F."/>
            <person name="Fraser F."/>
            <person name="Conant G."/>
            <person name="Lassalle G."/>
            <person name="King G.J."/>
            <person name="Bonnema G."/>
            <person name="Tang H."/>
            <person name="Wang H."/>
            <person name="Belcram H."/>
            <person name="Zhou H."/>
            <person name="Hirakawa H."/>
            <person name="Abe H."/>
            <person name="Guo H."/>
            <person name="Wang H."/>
            <person name="Jin H."/>
            <person name="Parkin I.A."/>
            <person name="Batley J."/>
            <person name="Kim J.S."/>
            <person name="Just J."/>
            <person name="Li J."/>
            <person name="Xu J."/>
            <person name="Deng J."/>
            <person name="Kim J.A."/>
            <person name="Li J."/>
            <person name="Yu J."/>
            <person name="Meng J."/>
            <person name="Wang J."/>
            <person name="Min J."/>
            <person name="Poulain J."/>
            <person name="Wang J."/>
            <person name="Hatakeyama K."/>
            <person name="Wu K."/>
            <person name="Wang L."/>
            <person name="Fang L."/>
            <person name="Trick M."/>
            <person name="Links M.G."/>
            <person name="Zhao M."/>
            <person name="Jin M."/>
            <person name="Ramchiary N."/>
            <person name="Drou N."/>
            <person name="Berkman P.J."/>
            <person name="Cai Q."/>
            <person name="Huang Q."/>
            <person name="Li R."/>
            <person name="Tabata S."/>
            <person name="Cheng S."/>
            <person name="Zhang S."/>
            <person name="Zhang S."/>
            <person name="Huang S."/>
            <person name="Sato S."/>
            <person name="Sun S."/>
            <person name="Kwon S.J."/>
            <person name="Choi S.R."/>
            <person name="Lee T.H."/>
            <person name="Fan W."/>
            <person name="Zhao X."/>
            <person name="Tan X."/>
            <person name="Xu X."/>
            <person name="Wang Y."/>
            <person name="Qiu Y."/>
            <person name="Yin Y."/>
            <person name="Li Y."/>
            <person name="Du Y."/>
            <person name="Liao Y."/>
            <person name="Lim Y."/>
            <person name="Narusaka Y."/>
            <person name="Wang Y."/>
            <person name="Wang Z."/>
            <person name="Li Z."/>
            <person name="Wang Z."/>
            <person name="Xiong Z."/>
            <person name="Zhang Z."/>
        </authorList>
    </citation>
    <scope>NUCLEOTIDE SEQUENCE [LARGE SCALE GENOMIC DNA]</scope>
    <source>
        <strain evidence="8">cv. Chiifu-401-42</strain>
    </source>
</reference>
<name>A0A3P5YWM5_BRACM</name>
<sequence>MSLDCDLTVLEELTSNAKQIQDDVLTKILKANANTEYLQRFLQGSADKELFKKNVPVVSYEDVKPYIDRVANGEPSDVISGEPITAFLVSSGTSSGNQKIFPANNIFFKNIQIFYTLGSLVMSKCFDGYKQGKVIRFTFTHPISTTPGGLPLAPTVTSFTKSEYFRSLPKNSPSPYQIIMCTDAKQSMYCQLLCGLVQRDEVASVGAVFAAVLVQVIHFLENYWKELASNIRFGHVSEWITDLSCRDSVSTVLVEPNPELADLIENVCGKKSWQGIVSLLWPKAKCIEAIFTGSMAQYIPTLEFYTNNELSLVSLRYASSEAFFGLNLEPLSKNVSYTFLPNMSYFEFLDVDGGAEGEIVDLVNVKLGRYYEILVTNFSGLHRCRVGDVLEVTGFYNMAPQLRFVRRKNAALSVHLESTTEEELLKALARATLVLESSDLVLMGFTCYGDISTVPGHYVFYLELKSKVDNNITNVLSLVNKVLVECCCVIEESLNRIYRHFRSKEGSIGALEIRVVQEGTFGSLMDFFVSRGCSITQYKTPICLNSAEALKVLGDKVLARFFNDKSPTI</sequence>
<dbReference type="OMA" id="ARVMEQC"/>
<feature type="domain" description="GH3 middle" evidence="3">
    <location>
        <begin position="337"/>
        <end position="407"/>
    </location>
</feature>
<evidence type="ECO:0000313" key="7">
    <source>
        <dbReference type="EnsemblPlants" id="Bra019920.1-P"/>
    </source>
</evidence>
<reference evidence="8" key="2">
    <citation type="journal article" date="2018" name="Hortic Res">
        <title>Improved Brassica rapa reference genome by single-molecule sequencing and chromosome conformation capture technologies.</title>
        <authorList>
            <person name="Zhang L."/>
            <person name="Cai X."/>
            <person name="Wu J."/>
            <person name="Liu M."/>
            <person name="Grob S."/>
            <person name="Cheng F."/>
            <person name="Liang J."/>
            <person name="Cai C."/>
            <person name="Liu Z."/>
            <person name="Liu B."/>
            <person name="Wang F."/>
            <person name="Li S."/>
            <person name="Liu F."/>
            <person name="Li X."/>
            <person name="Cheng L."/>
            <person name="Yang W."/>
            <person name="Li M.H."/>
            <person name="Grossniklaus U."/>
            <person name="Zheng H."/>
            <person name="Wang X."/>
        </authorList>
    </citation>
    <scope>NUCLEOTIDE SEQUENCE [LARGE SCALE GENOMIC DNA]</scope>
    <source>
        <strain evidence="8">cv. Chiifu-401-42</strain>
    </source>
</reference>
<dbReference type="SMR" id="A0A3P5YWM5"/>
<dbReference type="AlphaFoldDB" id="A0A3P5YWM5"/>
<accession>A0A3P5YWM5</accession>
<dbReference type="EnsemblPlants" id="Bra019920.1">
    <property type="protein sequence ID" value="Bra019920.1-P"/>
    <property type="gene ID" value="Bra019920"/>
</dbReference>
<dbReference type="PANTHER" id="PTHR31901">
    <property type="entry name" value="GH3 DOMAIN-CONTAINING PROTEIN"/>
    <property type="match status" value="1"/>
</dbReference>
<comment type="similarity">
    <text evidence="1">Belongs to the IAA-amido conjugating enzyme family.</text>
</comment>
<evidence type="ECO:0000256" key="2">
    <source>
        <dbReference type="ARBA" id="ARBA00022598"/>
    </source>
</evidence>
<dbReference type="InterPro" id="IPR055377">
    <property type="entry name" value="GH3_M"/>
</dbReference>
<dbReference type="Gramene" id="Bra019920.1">
    <property type="protein sequence ID" value="Bra019920.1-P"/>
    <property type="gene ID" value="Bra019920"/>
</dbReference>
<dbReference type="InterPro" id="IPR004993">
    <property type="entry name" value="GH3"/>
</dbReference>
<proteinExistence type="inferred from homology"/>